<dbReference type="GO" id="GO:0015297">
    <property type="term" value="F:antiporter activity"/>
    <property type="evidence" value="ECO:0007669"/>
    <property type="project" value="InterPro"/>
</dbReference>
<keyword evidence="5 7" id="KW-1133">Transmembrane helix</keyword>
<evidence type="ECO:0000256" key="2">
    <source>
        <dbReference type="ARBA" id="ARBA00022448"/>
    </source>
</evidence>
<dbReference type="Pfam" id="PF01554">
    <property type="entry name" value="MatE"/>
    <property type="match status" value="2"/>
</dbReference>
<reference evidence="8" key="2">
    <citation type="journal article" date="2021" name="PeerJ">
        <title>Extensive microbial diversity within the chicken gut microbiome revealed by metagenomics and culture.</title>
        <authorList>
            <person name="Gilroy R."/>
            <person name="Ravi A."/>
            <person name="Getino M."/>
            <person name="Pursley I."/>
            <person name="Horton D.L."/>
            <person name="Alikhan N.F."/>
            <person name="Baker D."/>
            <person name="Gharbi K."/>
            <person name="Hall N."/>
            <person name="Watson M."/>
            <person name="Adriaenssens E.M."/>
            <person name="Foster-Nyarko E."/>
            <person name="Jarju S."/>
            <person name="Secka A."/>
            <person name="Antonio M."/>
            <person name="Oren A."/>
            <person name="Chaudhuri R.R."/>
            <person name="La Ragione R."/>
            <person name="Hildebrand F."/>
            <person name="Pallen M.J."/>
        </authorList>
    </citation>
    <scope>NUCLEOTIDE SEQUENCE</scope>
    <source>
        <strain evidence="8">B1-13419</strain>
    </source>
</reference>
<dbReference type="PANTHER" id="PTHR43549:SF3">
    <property type="entry name" value="MULTIDRUG RESISTANCE PROTEIN YPNP-RELATED"/>
    <property type="match status" value="1"/>
</dbReference>
<evidence type="ECO:0000313" key="9">
    <source>
        <dbReference type="Proteomes" id="UP000823757"/>
    </source>
</evidence>
<feature type="transmembrane region" description="Helical" evidence="7">
    <location>
        <begin position="21"/>
        <end position="44"/>
    </location>
</feature>
<feature type="transmembrane region" description="Helical" evidence="7">
    <location>
        <begin position="427"/>
        <end position="444"/>
    </location>
</feature>
<feature type="transmembrane region" description="Helical" evidence="7">
    <location>
        <begin position="193"/>
        <end position="213"/>
    </location>
</feature>
<dbReference type="EMBL" id="JADIMD010000029">
    <property type="protein sequence ID" value="MBO8474077.1"/>
    <property type="molecule type" value="Genomic_DNA"/>
</dbReference>
<dbReference type="InterPro" id="IPR002528">
    <property type="entry name" value="MATE_fam"/>
</dbReference>
<evidence type="ECO:0000256" key="1">
    <source>
        <dbReference type="ARBA" id="ARBA00004651"/>
    </source>
</evidence>
<dbReference type="InterPro" id="IPR048279">
    <property type="entry name" value="MdtK-like"/>
</dbReference>
<dbReference type="AlphaFoldDB" id="A0A9D9NHW9"/>
<keyword evidence="6 7" id="KW-0472">Membrane</keyword>
<keyword evidence="2" id="KW-0813">Transport</keyword>
<evidence type="ECO:0000313" key="8">
    <source>
        <dbReference type="EMBL" id="MBO8474077.1"/>
    </source>
</evidence>
<reference evidence="8" key="1">
    <citation type="submission" date="2020-10" db="EMBL/GenBank/DDBJ databases">
        <authorList>
            <person name="Gilroy R."/>
        </authorList>
    </citation>
    <scope>NUCLEOTIDE SEQUENCE</scope>
    <source>
        <strain evidence="8">B1-13419</strain>
    </source>
</reference>
<feature type="transmembrane region" description="Helical" evidence="7">
    <location>
        <begin position="383"/>
        <end position="407"/>
    </location>
</feature>
<dbReference type="PIRSF" id="PIRSF006603">
    <property type="entry name" value="DinF"/>
    <property type="match status" value="1"/>
</dbReference>
<feature type="transmembrane region" description="Helical" evidence="7">
    <location>
        <begin position="142"/>
        <end position="162"/>
    </location>
</feature>
<dbReference type="GO" id="GO:0042910">
    <property type="term" value="F:xenobiotic transmembrane transporter activity"/>
    <property type="evidence" value="ECO:0007669"/>
    <property type="project" value="InterPro"/>
</dbReference>
<dbReference type="Proteomes" id="UP000823757">
    <property type="component" value="Unassembled WGS sequence"/>
</dbReference>
<comment type="caution">
    <text evidence="8">The sequence shown here is derived from an EMBL/GenBank/DDBJ whole genome shotgun (WGS) entry which is preliminary data.</text>
</comment>
<organism evidence="8 9">
    <name type="scientific">Candidatus Cryptobacteroides faecigallinarum</name>
    <dbReference type="NCBI Taxonomy" id="2840763"/>
    <lineage>
        <taxon>Bacteria</taxon>
        <taxon>Pseudomonadati</taxon>
        <taxon>Bacteroidota</taxon>
        <taxon>Bacteroidia</taxon>
        <taxon>Bacteroidales</taxon>
        <taxon>Candidatus Cryptobacteroides</taxon>
    </lineage>
</organism>
<evidence type="ECO:0000256" key="5">
    <source>
        <dbReference type="ARBA" id="ARBA00022989"/>
    </source>
</evidence>
<evidence type="ECO:0000256" key="7">
    <source>
        <dbReference type="SAM" id="Phobius"/>
    </source>
</evidence>
<proteinExistence type="predicted"/>
<feature type="transmembrane region" description="Helical" evidence="7">
    <location>
        <begin position="50"/>
        <end position="78"/>
    </location>
</feature>
<dbReference type="GO" id="GO:0005886">
    <property type="term" value="C:plasma membrane"/>
    <property type="evidence" value="ECO:0007669"/>
    <property type="project" value="UniProtKB-SubCell"/>
</dbReference>
<sequence>MRRAAIMDMTQGPLWKMIIVYTVPIIMTGLLQLLFMAVDLIIAGRFCGSIALAAVGATGALINLIVNLFIGFSIGAGVGVAQGVGARDDAQVSSIVHTAVPTAILSGLGLTVAGIIFAKPLLMMMATPDNVIDQSTAYMRMYFSGMTFMMVFNFGASILRAVGDTSSPLIYLSMAGVLNVLLNLLFVPVCGMGVEGVGLATAISQILAAGLVIRELMRRNDACRFYPRKMRFHRNALRKIIMVGLPAGIQGSLFSVSNVVIQSSVNSFGHIAMTGNAAAANIEGFEYVCMNAFQQTSMNFTGQNAGARKFDRVSSITRLCLVYVSIVGIVLSALIYGFGRPLLGMYITDEASAIECGITRMTYVCLPYFLCGIMDTMTGSLRGLGYSTLPMVTAILGVVVFRVGWILTVFQIDAYHTLDSIYVSYPISWILTFAAEIVMFFIVLKKVRTHAGVI</sequence>
<keyword evidence="3" id="KW-1003">Cell membrane</keyword>
<keyword evidence="4 7" id="KW-0812">Transmembrane</keyword>
<evidence type="ECO:0000256" key="3">
    <source>
        <dbReference type="ARBA" id="ARBA00022475"/>
    </source>
</evidence>
<feature type="transmembrane region" description="Helical" evidence="7">
    <location>
        <begin position="351"/>
        <end position="371"/>
    </location>
</feature>
<dbReference type="InterPro" id="IPR052031">
    <property type="entry name" value="Membrane_Transporter-Flippase"/>
</dbReference>
<protein>
    <submittedName>
        <fullName evidence="8">MATE family efflux transporter</fullName>
    </submittedName>
</protein>
<dbReference type="PANTHER" id="PTHR43549">
    <property type="entry name" value="MULTIDRUG RESISTANCE PROTEIN YPNP-RELATED"/>
    <property type="match status" value="1"/>
</dbReference>
<gene>
    <name evidence="8" type="ORF">IAB91_02140</name>
</gene>
<dbReference type="CDD" id="cd13138">
    <property type="entry name" value="MATE_yoeA_like"/>
    <property type="match status" value="1"/>
</dbReference>
<dbReference type="NCBIfam" id="TIGR00797">
    <property type="entry name" value="matE"/>
    <property type="match status" value="1"/>
</dbReference>
<evidence type="ECO:0000256" key="6">
    <source>
        <dbReference type="ARBA" id="ARBA00023136"/>
    </source>
</evidence>
<feature type="transmembrane region" description="Helical" evidence="7">
    <location>
        <begin position="319"/>
        <end position="339"/>
    </location>
</feature>
<accession>A0A9D9NHW9</accession>
<name>A0A9D9NHW9_9BACT</name>
<feature type="transmembrane region" description="Helical" evidence="7">
    <location>
        <begin position="99"/>
        <end position="122"/>
    </location>
</feature>
<feature type="transmembrane region" description="Helical" evidence="7">
    <location>
        <begin position="169"/>
        <end position="187"/>
    </location>
</feature>
<comment type="subcellular location">
    <subcellularLocation>
        <location evidence="1">Cell membrane</location>
        <topology evidence="1">Multi-pass membrane protein</topology>
    </subcellularLocation>
</comment>
<evidence type="ECO:0000256" key="4">
    <source>
        <dbReference type="ARBA" id="ARBA00022692"/>
    </source>
</evidence>